<evidence type="ECO:0000313" key="1">
    <source>
        <dbReference type="EMBL" id="CAD9116592.1"/>
    </source>
</evidence>
<accession>A0A7S1LY48</accession>
<protein>
    <submittedName>
        <fullName evidence="1">Uncharacterized protein</fullName>
    </submittedName>
</protein>
<name>A0A7S1LY48_NEODS</name>
<dbReference type="EMBL" id="HBGF01022785">
    <property type="protein sequence ID" value="CAD9116592.1"/>
    <property type="molecule type" value="Transcribed_RNA"/>
</dbReference>
<gene>
    <name evidence="1" type="ORF">NDES1114_LOCUS15047</name>
</gene>
<dbReference type="AlphaFoldDB" id="A0A7S1LY48"/>
<organism evidence="1">
    <name type="scientific">Neobodo designis</name>
    <name type="common">Flagellated protozoan</name>
    <name type="synonym">Bodo designis</name>
    <dbReference type="NCBI Taxonomy" id="312471"/>
    <lineage>
        <taxon>Eukaryota</taxon>
        <taxon>Discoba</taxon>
        <taxon>Euglenozoa</taxon>
        <taxon>Kinetoplastea</taxon>
        <taxon>Metakinetoplastina</taxon>
        <taxon>Neobodonida</taxon>
        <taxon>Neobodo</taxon>
    </lineage>
</organism>
<proteinExistence type="predicted"/>
<reference evidence="1" key="1">
    <citation type="submission" date="2021-01" db="EMBL/GenBank/DDBJ databases">
        <authorList>
            <person name="Corre E."/>
            <person name="Pelletier E."/>
            <person name="Niang G."/>
            <person name="Scheremetjew M."/>
            <person name="Finn R."/>
            <person name="Kale V."/>
            <person name="Holt S."/>
            <person name="Cochrane G."/>
            <person name="Meng A."/>
            <person name="Brown T."/>
            <person name="Cohen L."/>
        </authorList>
    </citation>
    <scope>NUCLEOTIDE SEQUENCE</scope>
    <source>
        <strain evidence="1">CCAP 1951/1</strain>
    </source>
</reference>
<sequence length="233" mass="25294">MIHVFDLPHTHTLLVARLFSPNATGKYESEGCLVLLTFRPRSKAAVCVADAANVVSAALASLLSPVSRSPSPKLCVGAKSAKPTAPRLFRSTTSPSTSGAGITALQVPVPRAAFGGFRGACFFLPFLPHLLCFRYWVCRHVNFRNTPLDAVVFATNRVKYEPPTCCRSAFEVSLTARRCSLALSLSGGYIYPRRVRRTLRCDPRSHASGVAMARDLLLTQDDTSNEGPPLRFG</sequence>